<evidence type="ECO:0000256" key="5">
    <source>
        <dbReference type="ARBA" id="ARBA00023136"/>
    </source>
</evidence>
<proteinExistence type="inferred from homology"/>
<feature type="transmembrane region" description="Helical" evidence="7">
    <location>
        <begin position="64"/>
        <end position="83"/>
    </location>
</feature>
<dbReference type="InterPro" id="IPR005804">
    <property type="entry name" value="FA_desaturase_dom"/>
</dbReference>
<keyword evidence="7" id="KW-1133">Transmembrane helix</keyword>
<evidence type="ECO:0000259" key="8">
    <source>
        <dbReference type="Pfam" id="PF00487"/>
    </source>
</evidence>
<dbReference type="CDD" id="cd03507">
    <property type="entry name" value="Delta12-FADS-like"/>
    <property type="match status" value="1"/>
</dbReference>
<dbReference type="PANTHER" id="PTHR32100">
    <property type="entry name" value="OMEGA-6 FATTY ACID DESATURASE, CHLOROPLASTIC"/>
    <property type="match status" value="1"/>
</dbReference>
<feature type="transmembrane region" description="Helical" evidence="7">
    <location>
        <begin position="90"/>
        <end position="111"/>
    </location>
</feature>
<keyword evidence="7" id="KW-0812">Transmembrane</keyword>
<evidence type="ECO:0000313" key="11">
    <source>
        <dbReference type="Proteomes" id="UP001408356"/>
    </source>
</evidence>
<dbReference type="InterPro" id="IPR012171">
    <property type="entry name" value="Fatty_acid_desaturase"/>
</dbReference>
<dbReference type="Pfam" id="PF00487">
    <property type="entry name" value="FA_desaturase"/>
    <property type="match status" value="1"/>
</dbReference>
<evidence type="ECO:0000256" key="1">
    <source>
        <dbReference type="ARBA" id="ARBA00004370"/>
    </source>
</evidence>
<evidence type="ECO:0000256" key="7">
    <source>
        <dbReference type="SAM" id="Phobius"/>
    </source>
</evidence>
<dbReference type="Pfam" id="PF11960">
    <property type="entry name" value="DUF3474"/>
    <property type="match status" value="1"/>
</dbReference>
<accession>A0ABR2V9V5</accession>
<evidence type="ECO:0000256" key="2">
    <source>
        <dbReference type="ARBA" id="ARBA00005189"/>
    </source>
</evidence>
<dbReference type="EMBL" id="JARVKF010000063">
    <property type="protein sequence ID" value="KAK9423697.1"/>
    <property type="molecule type" value="Genomic_DNA"/>
</dbReference>
<comment type="similarity">
    <text evidence="3">Belongs to the fatty acid desaturase type 1 family.</text>
</comment>
<evidence type="ECO:0000313" key="10">
    <source>
        <dbReference type="EMBL" id="KAK9423697.1"/>
    </source>
</evidence>
<dbReference type="Proteomes" id="UP001408356">
    <property type="component" value="Unassembled WGS sequence"/>
</dbReference>
<keyword evidence="4" id="KW-0560">Oxidoreductase</keyword>
<reference evidence="10 11" key="1">
    <citation type="journal article" date="2024" name="J. Plant Pathol.">
        <title>Sequence and assembly of the genome of Seiridium unicorne, isolate CBS 538.82, causal agent of cypress canker disease.</title>
        <authorList>
            <person name="Scali E."/>
            <person name="Rocca G.D."/>
            <person name="Danti R."/>
            <person name="Garbelotto M."/>
            <person name="Barberini S."/>
            <person name="Baroncelli R."/>
            <person name="Emiliani G."/>
        </authorList>
    </citation>
    <scope>NUCLEOTIDE SEQUENCE [LARGE SCALE GENOMIC DNA]</scope>
    <source>
        <strain evidence="10 11">BM-138-508</strain>
    </source>
</reference>
<gene>
    <name evidence="10" type="ORF">SUNI508_13946</name>
</gene>
<feature type="transmembrane region" description="Helical" evidence="7">
    <location>
        <begin position="280"/>
        <end position="300"/>
    </location>
</feature>
<feature type="transmembrane region" description="Helical" evidence="7">
    <location>
        <begin position="131"/>
        <end position="147"/>
    </location>
</feature>
<feature type="region of interest" description="Disordered" evidence="6">
    <location>
        <begin position="1"/>
        <end position="22"/>
    </location>
</feature>
<feature type="compositionally biased region" description="Low complexity" evidence="6">
    <location>
        <begin position="1"/>
        <end position="15"/>
    </location>
</feature>
<comment type="caution">
    <text evidence="10">The sequence shown here is derived from an EMBL/GenBank/DDBJ whole genome shotgun (WGS) entry which is preliminary data.</text>
</comment>
<evidence type="ECO:0000256" key="3">
    <source>
        <dbReference type="ARBA" id="ARBA00009295"/>
    </source>
</evidence>
<keyword evidence="11" id="KW-1185">Reference proteome</keyword>
<comment type="subcellular location">
    <subcellularLocation>
        <location evidence="1">Membrane</location>
    </subcellularLocation>
</comment>
<keyword evidence="5 7" id="KW-0472">Membrane</keyword>
<evidence type="ECO:0000256" key="4">
    <source>
        <dbReference type="ARBA" id="ARBA00023002"/>
    </source>
</evidence>
<protein>
    <submittedName>
        <fullName evidence="10">Uncharacterized protein</fullName>
    </submittedName>
</protein>
<organism evidence="10 11">
    <name type="scientific">Seiridium unicorne</name>
    <dbReference type="NCBI Taxonomy" id="138068"/>
    <lineage>
        <taxon>Eukaryota</taxon>
        <taxon>Fungi</taxon>
        <taxon>Dikarya</taxon>
        <taxon>Ascomycota</taxon>
        <taxon>Pezizomycotina</taxon>
        <taxon>Sordariomycetes</taxon>
        <taxon>Xylariomycetidae</taxon>
        <taxon>Amphisphaeriales</taxon>
        <taxon>Sporocadaceae</taxon>
        <taxon>Seiridium</taxon>
    </lineage>
</organism>
<sequence length="410" mass="47167">MAPSATTNATETTGTVKERDTEQVRNAQQEIFDSIEPVYPDINTIRKAIPVHCFQPSVAISISYVFRDLCLAIGLGYAALTYIPDLKNVYYRVAIWAAYGFTQGLVGTGIWILAHECGHGAFSLYRRLNDIVGWVLHSILLVPYFSWKFSHARHHIYTGHMDRDMAFVPAIKENYENKIAYLSWLGISPEIIEDAPIINLIKLITHQLFAWQTYLIFNISAGPKSLQRKGAWWRLSHFEPTGVVFRPQEAIYVLITDIGLALVGYALYLTAQRIGGWQTFLLYGVPYFWVHHWLIAITYLHHNHPEVKHYDAEGWTFVKGALSTIDRDFSWIDRHLFHGIIGTHVVHHLFARIPFYYAEDATEAIKPILGDLYHHDDRSFYGQLWSVFNNCKYVEKDPKMPGVMKWHKGA</sequence>
<feature type="transmembrane region" description="Helical" evidence="7">
    <location>
        <begin position="250"/>
        <end position="268"/>
    </location>
</feature>
<evidence type="ECO:0000259" key="9">
    <source>
        <dbReference type="Pfam" id="PF11960"/>
    </source>
</evidence>
<feature type="domain" description="Fatty acid desaturase" evidence="8">
    <location>
        <begin position="96"/>
        <end position="374"/>
    </location>
</feature>
<dbReference type="InterPro" id="IPR021863">
    <property type="entry name" value="FAS_N"/>
</dbReference>
<feature type="domain" description="Fatty acid desaturase N-terminal" evidence="9">
    <location>
        <begin position="16"/>
        <end position="75"/>
    </location>
</feature>
<name>A0ABR2V9V5_9PEZI</name>
<comment type="pathway">
    <text evidence="2">Lipid metabolism.</text>
</comment>
<evidence type="ECO:0000256" key="6">
    <source>
        <dbReference type="SAM" id="MobiDB-lite"/>
    </source>
</evidence>